<accession>A0A212UH29</accession>
<dbReference type="OrthoDB" id="876475at2"/>
<proteinExistence type="predicted"/>
<evidence type="ECO:0000313" key="1">
    <source>
        <dbReference type="EMBL" id="SNC77480.1"/>
    </source>
</evidence>
<dbReference type="AlphaFoldDB" id="A0A212UH29"/>
<evidence type="ECO:0000313" key="2">
    <source>
        <dbReference type="Proteomes" id="UP000198131"/>
    </source>
</evidence>
<dbReference type="EMBL" id="FYEW01000003">
    <property type="protein sequence ID" value="SNC77480.1"/>
    <property type="molecule type" value="Genomic_DNA"/>
</dbReference>
<name>A0A212UH29_9BACT</name>
<protein>
    <submittedName>
        <fullName evidence="1">Uncharacterized protein</fullName>
    </submittedName>
</protein>
<gene>
    <name evidence="1" type="ORF">SAMN06265337_4064</name>
</gene>
<organism evidence="1 2">
    <name type="scientific">Hymenobacter gelipurpurascens</name>
    <dbReference type="NCBI Taxonomy" id="89968"/>
    <lineage>
        <taxon>Bacteria</taxon>
        <taxon>Pseudomonadati</taxon>
        <taxon>Bacteroidota</taxon>
        <taxon>Cytophagia</taxon>
        <taxon>Cytophagales</taxon>
        <taxon>Hymenobacteraceae</taxon>
        <taxon>Hymenobacter</taxon>
    </lineage>
</organism>
<dbReference type="Proteomes" id="UP000198131">
    <property type="component" value="Unassembled WGS sequence"/>
</dbReference>
<keyword evidence="2" id="KW-1185">Reference proteome</keyword>
<dbReference type="RefSeq" id="WP_088845456.1">
    <property type="nucleotide sequence ID" value="NZ_FYEW01000003.1"/>
</dbReference>
<reference evidence="2" key="1">
    <citation type="submission" date="2017-06" db="EMBL/GenBank/DDBJ databases">
        <authorList>
            <person name="Varghese N."/>
            <person name="Submissions S."/>
        </authorList>
    </citation>
    <scope>NUCLEOTIDE SEQUENCE [LARGE SCALE GENOMIC DNA]</scope>
    <source>
        <strain evidence="2">DSM 11116</strain>
    </source>
</reference>
<sequence length="198" mass="22913">MPTLLHDLRDLLAFEMLSRHTLDILRHKHGASEGELFSALVQVLREQRKGALTSSVPGYPSRLVCGPNEHVCKHCGEILRKPDAMKHLWQAHDLIVRQQPEQHYTTDIRLAELYHEARASGTEPQWVRSVWEFHQHLVPVPATERRRYLVKQRGYTILAISGQPLNGRYQRQDLNADSRRNGFARCLRGTFLLVPMRT</sequence>